<organism evidence="1 2">
    <name type="scientific">Melastoma candidum</name>
    <dbReference type="NCBI Taxonomy" id="119954"/>
    <lineage>
        <taxon>Eukaryota</taxon>
        <taxon>Viridiplantae</taxon>
        <taxon>Streptophyta</taxon>
        <taxon>Embryophyta</taxon>
        <taxon>Tracheophyta</taxon>
        <taxon>Spermatophyta</taxon>
        <taxon>Magnoliopsida</taxon>
        <taxon>eudicotyledons</taxon>
        <taxon>Gunneridae</taxon>
        <taxon>Pentapetalae</taxon>
        <taxon>rosids</taxon>
        <taxon>malvids</taxon>
        <taxon>Myrtales</taxon>
        <taxon>Melastomataceae</taxon>
        <taxon>Melastomatoideae</taxon>
        <taxon>Melastomateae</taxon>
        <taxon>Melastoma</taxon>
    </lineage>
</organism>
<sequence>MDMEAASVHQDKESMVDPFLVEALLNPRHRLTILRMELDILRFMHNPSQQHFEFQHYPTSYLRLAAHRVAQHYGLQTMVQDVSLDGTGNRILVIKTAESALPSVRLSDIPAKQSEEEKPGQVKIVLRPRSSKSTCDDANETGAKRSLMRTMEERTEEYERARARIFSTTGSDSEDAFPRPSTDKKTPPRDESEACRALVADVVKETGVRDGGSSSRVAILKDREKDRSDPDYDRSYERYVRNIPACQNIGLVPFDLQKVQLPFGHYDAGFSMNQMARSQPSIGYVPPSSAVMNSFGAVGLSQIGRDATPGYMQWPTAAMMYAHSYEQLRHGVFQAPFCQQPLTFGYSQNH</sequence>
<dbReference type="Proteomes" id="UP001057402">
    <property type="component" value="Chromosome 2"/>
</dbReference>
<protein>
    <submittedName>
        <fullName evidence="1">Uncharacterized protein</fullName>
    </submittedName>
</protein>
<keyword evidence="2" id="KW-1185">Reference proteome</keyword>
<comment type="caution">
    <text evidence="1">The sequence shown here is derived from an EMBL/GenBank/DDBJ whole genome shotgun (WGS) entry which is preliminary data.</text>
</comment>
<evidence type="ECO:0000313" key="2">
    <source>
        <dbReference type="Proteomes" id="UP001057402"/>
    </source>
</evidence>
<evidence type="ECO:0000313" key="1">
    <source>
        <dbReference type="EMBL" id="KAI4386584.1"/>
    </source>
</evidence>
<reference evidence="2" key="1">
    <citation type="journal article" date="2023" name="Front. Plant Sci.">
        <title>Chromosomal-level genome assembly of Melastoma candidum provides insights into trichome evolution.</title>
        <authorList>
            <person name="Zhong Y."/>
            <person name="Wu W."/>
            <person name="Sun C."/>
            <person name="Zou P."/>
            <person name="Liu Y."/>
            <person name="Dai S."/>
            <person name="Zhou R."/>
        </authorList>
    </citation>
    <scope>NUCLEOTIDE SEQUENCE [LARGE SCALE GENOMIC DNA]</scope>
</reference>
<dbReference type="EMBL" id="CM042881">
    <property type="protein sequence ID" value="KAI4386584.1"/>
    <property type="molecule type" value="Genomic_DNA"/>
</dbReference>
<proteinExistence type="predicted"/>
<accession>A0ACB9S9S9</accession>
<name>A0ACB9S9S9_9MYRT</name>
<gene>
    <name evidence="1" type="ORF">MLD38_004505</name>
</gene>